<dbReference type="AlphaFoldDB" id="A0A553HLN7"/>
<feature type="domain" description="AB hydrolase-1" evidence="2">
    <location>
        <begin position="45"/>
        <end position="149"/>
    </location>
</feature>
<name>A0A553HLN7_9PEZI</name>
<evidence type="ECO:0000313" key="4">
    <source>
        <dbReference type="Proteomes" id="UP000319160"/>
    </source>
</evidence>
<dbReference type="PANTHER" id="PTHR45763:SF46">
    <property type="entry name" value="AB HYDROLASE-1 DOMAIN-CONTAINING PROTEIN"/>
    <property type="match status" value="1"/>
</dbReference>
<dbReference type="Proteomes" id="UP000319160">
    <property type="component" value="Unassembled WGS sequence"/>
</dbReference>
<dbReference type="Gene3D" id="3.40.50.1820">
    <property type="entry name" value="alpha/beta hydrolase"/>
    <property type="match status" value="1"/>
</dbReference>
<organism evidence="3 4">
    <name type="scientific">Xylaria flabelliformis</name>
    <dbReference type="NCBI Taxonomy" id="2512241"/>
    <lineage>
        <taxon>Eukaryota</taxon>
        <taxon>Fungi</taxon>
        <taxon>Dikarya</taxon>
        <taxon>Ascomycota</taxon>
        <taxon>Pezizomycotina</taxon>
        <taxon>Sordariomycetes</taxon>
        <taxon>Xylariomycetidae</taxon>
        <taxon>Xylariales</taxon>
        <taxon>Xylariaceae</taxon>
        <taxon>Xylaria</taxon>
    </lineage>
</organism>
<dbReference type="Pfam" id="PF00561">
    <property type="entry name" value="Abhydrolase_1"/>
    <property type="match status" value="1"/>
</dbReference>
<comment type="caution">
    <text evidence="3">The sequence shown here is derived from an EMBL/GenBank/DDBJ whole genome shotgun (WGS) entry which is preliminary data.</text>
</comment>
<evidence type="ECO:0000313" key="3">
    <source>
        <dbReference type="EMBL" id="TRX88870.1"/>
    </source>
</evidence>
<dbReference type="InterPro" id="IPR029058">
    <property type="entry name" value="AB_hydrolase_fold"/>
</dbReference>
<gene>
    <name evidence="3" type="ORF">FHL15_010213</name>
</gene>
<dbReference type="SUPFAM" id="SSF53474">
    <property type="entry name" value="alpha/beta-Hydrolases"/>
    <property type="match status" value="1"/>
</dbReference>
<dbReference type="STRING" id="2512241.A0A553HLN7"/>
<accession>A0A553HLN7</accession>
<evidence type="ECO:0000259" key="2">
    <source>
        <dbReference type="Pfam" id="PF00561"/>
    </source>
</evidence>
<dbReference type="InterPro" id="IPR000073">
    <property type="entry name" value="AB_hydrolase_1"/>
</dbReference>
<sequence>MTGRSTSIDKTYSTAITTANKDSQTLKLPDGRILGFAEYGSPTGKPIFFFHGFPSSRLEAAGILKLVKRQDLRIIAPERPGFGLSTFNARHRITDWPADVHALAMHLGLSRFAILGGSGGAPYALACARTLPAEMLSAVGLLAPAAPWESGIAGVPRSSRIAAFMGYYWPASLRVITAGVVGLCRWLASTTFVTRRIDRWLESDKKESATQPTTSPDTSTTSKTSSSPTTSPTMSTQETRTALLRFVFETFRQGTAPMVRESQLLTWEGWGFPLDEVKYDKVIIWHGVQDGQSPIHMVRYLAKHLPHCELRELEGETHFSMAKHLGSILEELVPSD</sequence>
<reference evidence="4" key="1">
    <citation type="submission" date="2019-06" db="EMBL/GenBank/DDBJ databases">
        <title>Draft genome sequence of the griseofulvin-producing fungus Xylaria cubensis strain G536.</title>
        <authorList>
            <person name="Mead M.E."/>
            <person name="Raja H.A."/>
            <person name="Steenwyk J.L."/>
            <person name="Knowles S.L."/>
            <person name="Oberlies N.H."/>
            <person name="Rokas A."/>
        </authorList>
    </citation>
    <scope>NUCLEOTIDE SEQUENCE [LARGE SCALE GENOMIC DNA]</scope>
    <source>
        <strain evidence="4">G536</strain>
    </source>
</reference>
<proteinExistence type="predicted"/>
<feature type="compositionally biased region" description="Low complexity" evidence="1">
    <location>
        <begin position="209"/>
        <end position="237"/>
    </location>
</feature>
<keyword evidence="4" id="KW-1185">Reference proteome</keyword>
<dbReference type="EMBL" id="VFLP01000078">
    <property type="protein sequence ID" value="TRX88870.1"/>
    <property type="molecule type" value="Genomic_DNA"/>
</dbReference>
<dbReference type="PANTHER" id="PTHR45763">
    <property type="entry name" value="HYDROLASE, ALPHA/BETA FOLD FAMILY PROTEIN, EXPRESSED-RELATED"/>
    <property type="match status" value="1"/>
</dbReference>
<dbReference type="OrthoDB" id="294702at2759"/>
<evidence type="ECO:0000256" key="1">
    <source>
        <dbReference type="SAM" id="MobiDB-lite"/>
    </source>
</evidence>
<feature type="region of interest" description="Disordered" evidence="1">
    <location>
        <begin position="204"/>
        <end position="237"/>
    </location>
</feature>
<protein>
    <recommendedName>
        <fullName evidence="2">AB hydrolase-1 domain-containing protein</fullName>
    </recommendedName>
</protein>